<reference evidence="1 2" key="1">
    <citation type="submission" date="2020-09" db="EMBL/GenBank/DDBJ databases">
        <title>Genome sequences of Mycetohabitans spp.</title>
        <authorList>
            <person name="Carter M.E."/>
            <person name="Carpenter S.C.D."/>
            <person name="Bogdanove A.J."/>
        </authorList>
    </citation>
    <scope>NUCLEOTIDE SEQUENCE [LARGE SCALE GENOMIC DNA]</scope>
    <source>
        <strain evidence="1 2">B12</strain>
    </source>
</reference>
<gene>
    <name evidence="1" type="ORF">IHE29_05255</name>
</gene>
<proteinExistence type="predicted"/>
<keyword evidence="2" id="KW-1185">Reference proteome</keyword>
<dbReference type="RefSeq" id="WP_013436139.1">
    <property type="nucleotide sequence ID" value="NZ_CP062171.1"/>
</dbReference>
<protein>
    <submittedName>
        <fullName evidence="1">Uncharacterized protein</fullName>
    </submittedName>
</protein>
<evidence type="ECO:0000313" key="1">
    <source>
        <dbReference type="EMBL" id="WXK38719.1"/>
    </source>
</evidence>
<sequence>MAHRPGRRGIRDDSIRGWARLRERAVLDAARHAYYAQLFDLYKSLCLSLKEAMPRLRDIK</sequence>
<dbReference type="Proteomes" id="UP001493153">
    <property type="component" value="Chromosome"/>
</dbReference>
<name>A0ABZ2PYY1_9BURK</name>
<evidence type="ECO:0000313" key="2">
    <source>
        <dbReference type="Proteomes" id="UP001493153"/>
    </source>
</evidence>
<dbReference type="EMBL" id="CP062176">
    <property type="protein sequence ID" value="WXK38719.1"/>
    <property type="molecule type" value="Genomic_DNA"/>
</dbReference>
<accession>A0ABZ2PYY1</accession>
<organism evidence="1 2">
    <name type="scientific">Mycetohabitans rhizoxinica</name>
    <dbReference type="NCBI Taxonomy" id="412963"/>
    <lineage>
        <taxon>Bacteria</taxon>
        <taxon>Pseudomonadati</taxon>
        <taxon>Pseudomonadota</taxon>
        <taxon>Betaproteobacteria</taxon>
        <taxon>Burkholderiales</taxon>
        <taxon>Burkholderiaceae</taxon>
        <taxon>Mycetohabitans</taxon>
    </lineage>
</organism>